<accession>A0A5R9IF10</accession>
<evidence type="ECO:0000313" key="2">
    <source>
        <dbReference type="EMBL" id="TLU64115.1"/>
    </source>
</evidence>
<dbReference type="InterPro" id="IPR001466">
    <property type="entry name" value="Beta-lactam-related"/>
</dbReference>
<feature type="domain" description="Beta-lactamase-related" evidence="1">
    <location>
        <begin position="44"/>
        <end position="359"/>
    </location>
</feature>
<dbReference type="Pfam" id="PF00144">
    <property type="entry name" value="Beta-lactamase"/>
    <property type="match status" value="1"/>
</dbReference>
<dbReference type="EMBL" id="VCBC01000012">
    <property type="protein sequence ID" value="TLU64115.1"/>
    <property type="molecule type" value="Genomic_DNA"/>
</dbReference>
<gene>
    <name evidence="2" type="ORF">FE810_12460</name>
</gene>
<reference evidence="2 3" key="1">
    <citation type="submission" date="2019-05" db="EMBL/GenBank/DDBJ databases">
        <title>Genome sequences of Thalassotalea litorea 1K03283.</title>
        <authorList>
            <person name="Zhang D."/>
        </authorList>
    </citation>
    <scope>NUCLEOTIDE SEQUENCE [LARGE SCALE GENOMIC DNA]</scope>
    <source>
        <strain evidence="2 3">MCCC 1K03283</strain>
    </source>
</reference>
<dbReference type="Gene3D" id="3.40.710.10">
    <property type="entry name" value="DD-peptidase/beta-lactamase superfamily"/>
    <property type="match status" value="1"/>
</dbReference>
<dbReference type="InterPro" id="IPR012338">
    <property type="entry name" value="Beta-lactam/transpept-like"/>
</dbReference>
<dbReference type="SUPFAM" id="SSF56601">
    <property type="entry name" value="beta-lactamase/transpeptidase-like"/>
    <property type="match status" value="1"/>
</dbReference>
<dbReference type="RefSeq" id="WP_138320398.1">
    <property type="nucleotide sequence ID" value="NZ_VCBC01000012.1"/>
</dbReference>
<protein>
    <submittedName>
        <fullName evidence="2">Beta-lactamase family protein</fullName>
    </submittedName>
</protein>
<name>A0A5R9IF10_9GAMM</name>
<evidence type="ECO:0000259" key="1">
    <source>
        <dbReference type="Pfam" id="PF00144"/>
    </source>
</evidence>
<dbReference type="PANTHER" id="PTHR46825:SF9">
    <property type="entry name" value="BETA-LACTAMASE-RELATED DOMAIN-CONTAINING PROTEIN"/>
    <property type="match status" value="1"/>
</dbReference>
<proteinExistence type="predicted"/>
<dbReference type="Proteomes" id="UP000307790">
    <property type="component" value="Unassembled WGS sequence"/>
</dbReference>
<dbReference type="PANTHER" id="PTHR46825">
    <property type="entry name" value="D-ALANYL-D-ALANINE-CARBOXYPEPTIDASE/ENDOPEPTIDASE AMPH"/>
    <property type="match status" value="1"/>
</dbReference>
<sequence length="369" mass="41430">MKKVLFFNSGTLIKLLLIFLVFTGKVSAQEQNPLGSAFNELMLKQYAQGKFHGGALLIDATQKTHQIALGLANYKTGEALNIHHRFSINSIGKMFTAVLIMQLVEEGEISLDDDLTSLLPEYEHPRAKEITLHQLLSHRTGLPDYFMMQLKGELKTDLDESQVLQKIKHYPLDFSPNSAFEYSNTGYLLLGKIILKARNQPFNQVLNQYIFQPLKMTQTRHAAKFYLEENIPQYLMQDGKVNTQVSENLIGDGGQTSNLTDMGHFFSAIYSSKLLKKSSWDLMFKKHSLPSEVPEGAWPPPHQEPYGYGFSIITINVGEKALTMVGHGGAGYGSNFGGRILGTNKVIVLYNNIFKRPVLPDVINYLAQL</sequence>
<dbReference type="InterPro" id="IPR050491">
    <property type="entry name" value="AmpC-like"/>
</dbReference>
<evidence type="ECO:0000313" key="3">
    <source>
        <dbReference type="Proteomes" id="UP000307790"/>
    </source>
</evidence>
<dbReference type="OrthoDB" id="119951at2"/>
<keyword evidence="3" id="KW-1185">Reference proteome</keyword>
<dbReference type="AlphaFoldDB" id="A0A5R9IF10"/>
<comment type="caution">
    <text evidence="2">The sequence shown here is derived from an EMBL/GenBank/DDBJ whole genome shotgun (WGS) entry which is preliminary data.</text>
</comment>
<organism evidence="2 3">
    <name type="scientific">Thalassotalea litorea</name>
    <dbReference type="NCBI Taxonomy" id="2020715"/>
    <lineage>
        <taxon>Bacteria</taxon>
        <taxon>Pseudomonadati</taxon>
        <taxon>Pseudomonadota</taxon>
        <taxon>Gammaproteobacteria</taxon>
        <taxon>Alteromonadales</taxon>
        <taxon>Colwelliaceae</taxon>
        <taxon>Thalassotalea</taxon>
    </lineage>
</organism>